<accession>A0A8S9ZPJ6</accession>
<proteinExistence type="predicted"/>
<comment type="caution">
    <text evidence="1">The sequence shown here is derived from an EMBL/GenBank/DDBJ whole genome shotgun (WGS) entry which is preliminary data.</text>
</comment>
<name>A0A8S9ZPJ6_9BILA</name>
<sequence length="90" mass="10487">MRFVGRIFSIMQKYLELRRFVANKLHSVHKRELESTTEGKKIKSLNSFRGSNSRKKTFGSTDMPKRFIILHSIKFSSDKRCSTNFSAILS</sequence>
<dbReference type="Proteomes" id="UP000605970">
    <property type="component" value="Unassembled WGS sequence"/>
</dbReference>
<evidence type="ECO:0000313" key="1">
    <source>
        <dbReference type="EMBL" id="KAF7635205.1"/>
    </source>
</evidence>
<organism evidence="1 2">
    <name type="scientific">Meloidogyne graminicola</name>
    <dbReference type="NCBI Taxonomy" id="189291"/>
    <lineage>
        <taxon>Eukaryota</taxon>
        <taxon>Metazoa</taxon>
        <taxon>Ecdysozoa</taxon>
        <taxon>Nematoda</taxon>
        <taxon>Chromadorea</taxon>
        <taxon>Rhabditida</taxon>
        <taxon>Tylenchina</taxon>
        <taxon>Tylenchomorpha</taxon>
        <taxon>Tylenchoidea</taxon>
        <taxon>Meloidogynidae</taxon>
        <taxon>Meloidogyninae</taxon>
        <taxon>Meloidogyne</taxon>
    </lineage>
</organism>
<keyword evidence="2" id="KW-1185">Reference proteome</keyword>
<dbReference type="EMBL" id="JABEBT010000045">
    <property type="protein sequence ID" value="KAF7635205.1"/>
    <property type="molecule type" value="Genomic_DNA"/>
</dbReference>
<protein>
    <submittedName>
        <fullName evidence="1">Uncharacterized protein</fullName>
    </submittedName>
</protein>
<dbReference type="AlphaFoldDB" id="A0A8S9ZPJ6"/>
<gene>
    <name evidence="1" type="ORF">Mgra_00005320</name>
</gene>
<evidence type="ECO:0000313" key="2">
    <source>
        <dbReference type="Proteomes" id="UP000605970"/>
    </source>
</evidence>
<reference evidence="1" key="1">
    <citation type="journal article" date="2020" name="Ecol. Evol.">
        <title>Genome structure and content of the rice root-knot nematode (Meloidogyne graminicola).</title>
        <authorList>
            <person name="Phan N.T."/>
            <person name="Danchin E.G.J."/>
            <person name="Klopp C."/>
            <person name="Perfus-Barbeoch L."/>
            <person name="Kozlowski D.K."/>
            <person name="Koutsovoulos G.D."/>
            <person name="Lopez-Roques C."/>
            <person name="Bouchez O."/>
            <person name="Zahm M."/>
            <person name="Besnard G."/>
            <person name="Bellafiore S."/>
        </authorList>
    </citation>
    <scope>NUCLEOTIDE SEQUENCE</scope>
    <source>
        <strain evidence="1">VN-18</strain>
    </source>
</reference>